<organism evidence="1">
    <name type="scientific">Oppiella nova</name>
    <dbReference type="NCBI Taxonomy" id="334625"/>
    <lineage>
        <taxon>Eukaryota</taxon>
        <taxon>Metazoa</taxon>
        <taxon>Ecdysozoa</taxon>
        <taxon>Arthropoda</taxon>
        <taxon>Chelicerata</taxon>
        <taxon>Arachnida</taxon>
        <taxon>Acari</taxon>
        <taxon>Acariformes</taxon>
        <taxon>Sarcoptiformes</taxon>
        <taxon>Oribatida</taxon>
        <taxon>Brachypylina</taxon>
        <taxon>Oppioidea</taxon>
        <taxon>Oppiidae</taxon>
        <taxon>Oppiella</taxon>
    </lineage>
</organism>
<proteinExistence type="predicted"/>
<dbReference type="AlphaFoldDB" id="A0A7R9MUK7"/>
<dbReference type="EMBL" id="CAJPVJ010051027">
    <property type="protein sequence ID" value="CAG2183119.1"/>
    <property type="molecule type" value="Genomic_DNA"/>
</dbReference>
<gene>
    <name evidence="1" type="ORF">ONB1V03_LOCUS22540</name>
</gene>
<name>A0A7R9MUK7_9ACAR</name>
<keyword evidence="2" id="KW-1185">Reference proteome</keyword>
<dbReference type="EMBL" id="OC965852">
    <property type="protein sequence ID" value="CAD7665988.1"/>
    <property type="molecule type" value="Genomic_DNA"/>
</dbReference>
<evidence type="ECO:0000313" key="2">
    <source>
        <dbReference type="Proteomes" id="UP000728032"/>
    </source>
</evidence>
<dbReference type="Proteomes" id="UP000728032">
    <property type="component" value="Unassembled WGS sequence"/>
</dbReference>
<evidence type="ECO:0000313" key="1">
    <source>
        <dbReference type="EMBL" id="CAD7665988.1"/>
    </source>
</evidence>
<reference evidence="1" key="1">
    <citation type="submission" date="2020-11" db="EMBL/GenBank/DDBJ databases">
        <authorList>
            <person name="Tran Van P."/>
        </authorList>
    </citation>
    <scope>NUCLEOTIDE SEQUENCE</scope>
</reference>
<sequence length="17" mass="1786">MESGVGLTRAPGRPTTR</sequence>
<accession>A0A7R9MUK7</accession>
<protein>
    <submittedName>
        <fullName evidence="1">Uncharacterized protein</fullName>
    </submittedName>
</protein>